<protein>
    <submittedName>
        <fullName evidence="2">Uncharacterized protein</fullName>
    </submittedName>
</protein>
<dbReference type="Proteomes" id="UP000298652">
    <property type="component" value="Chromosome 9"/>
</dbReference>
<keyword evidence="3" id="KW-1185">Reference proteome</keyword>
<name>A0A4U6SP92_SETVI</name>
<reference evidence="2" key="1">
    <citation type="submission" date="2019-03" db="EMBL/GenBank/DDBJ databases">
        <title>WGS assembly of Setaria viridis.</title>
        <authorList>
            <person name="Huang P."/>
            <person name="Jenkins J."/>
            <person name="Grimwood J."/>
            <person name="Barry K."/>
            <person name="Healey A."/>
            <person name="Mamidi S."/>
            <person name="Sreedasyam A."/>
            <person name="Shu S."/>
            <person name="Feldman M."/>
            <person name="Wu J."/>
            <person name="Yu Y."/>
            <person name="Chen C."/>
            <person name="Johnson J."/>
            <person name="Rokhsar D."/>
            <person name="Baxter I."/>
            <person name="Schmutz J."/>
            <person name="Brutnell T."/>
            <person name="Kellogg E."/>
        </authorList>
    </citation>
    <scope>NUCLEOTIDE SEQUENCE [LARGE SCALE GENOMIC DNA]</scope>
</reference>
<feature type="chain" id="PRO_5020370174" evidence="1">
    <location>
        <begin position="17"/>
        <end position="44"/>
    </location>
</feature>
<dbReference type="AlphaFoldDB" id="A0A4U6SP92"/>
<dbReference type="EMBL" id="CM016560">
    <property type="protein sequence ID" value="TKV90397.1"/>
    <property type="molecule type" value="Genomic_DNA"/>
</dbReference>
<accession>A0A4U6SP92</accession>
<gene>
    <name evidence="2" type="ORF">SEVIR_9G025866v2</name>
</gene>
<evidence type="ECO:0000313" key="3">
    <source>
        <dbReference type="Proteomes" id="UP000298652"/>
    </source>
</evidence>
<proteinExistence type="predicted"/>
<evidence type="ECO:0000256" key="1">
    <source>
        <dbReference type="SAM" id="SignalP"/>
    </source>
</evidence>
<feature type="signal peptide" evidence="1">
    <location>
        <begin position="1"/>
        <end position="16"/>
    </location>
</feature>
<dbReference type="Gramene" id="TKV90397">
    <property type="protein sequence ID" value="TKV90397"/>
    <property type="gene ID" value="SEVIR_9G025866v2"/>
</dbReference>
<sequence length="44" mass="4940">MPIFSFMSLLTSDLLSTHFFITIVEISKQAVSFLMINTKCDLGV</sequence>
<keyword evidence="1" id="KW-0732">Signal</keyword>
<organism evidence="2 3">
    <name type="scientific">Setaria viridis</name>
    <name type="common">Green bristlegrass</name>
    <name type="synonym">Setaria italica subsp. viridis</name>
    <dbReference type="NCBI Taxonomy" id="4556"/>
    <lineage>
        <taxon>Eukaryota</taxon>
        <taxon>Viridiplantae</taxon>
        <taxon>Streptophyta</taxon>
        <taxon>Embryophyta</taxon>
        <taxon>Tracheophyta</taxon>
        <taxon>Spermatophyta</taxon>
        <taxon>Magnoliopsida</taxon>
        <taxon>Liliopsida</taxon>
        <taxon>Poales</taxon>
        <taxon>Poaceae</taxon>
        <taxon>PACMAD clade</taxon>
        <taxon>Panicoideae</taxon>
        <taxon>Panicodae</taxon>
        <taxon>Paniceae</taxon>
        <taxon>Cenchrinae</taxon>
        <taxon>Setaria</taxon>
    </lineage>
</organism>
<evidence type="ECO:0000313" key="2">
    <source>
        <dbReference type="EMBL" id="TKV90397.1"/>
    </source>
</evidence>